<evidence type="ECO:0008006" key="3">
    <source>
        <dbReference type="Google" id="ProtNLM"/>
    </source>
</evidence>
<dbReference type="AlphaFoldDB" id="A0A0E9XDQ6"/>
<name>A0A0E9XDQ6_ANGAN</name>
<dbReference type="EMBL" id="GBXM01007818">
    <property type="protein sequence ID" value="JAI00760.1"/>
    <property type="molecule type" value="Transcribed_RNA"/>
</dbReference>
<proteinExistence type="predicted"/>
<protein>
    <recommendedName>
        <fullName evidence="3">Secreted protein</fullName>
    </recommendedName>
</protein>
<feature type="signal peptide" evidence="1">
    <location>
        <begin position="1"/>
        <end position="17"/>
    </location>
</feature>
<keyword evidence="1" id="KW-0732">Signal</keyword>
<organism evidence="2">
    <name type="scientific">Anguilla anguilla</name>
    <name type="common">European freshwater eel</name>
    <name type="synonym">Muraena anguilla</name>
    <dbReference type="NCBI Taxonomy" id="7936"/>
    <lineage>
        <taxon>Eukaryota</taxon>
        <taxon>Metazoa</taxon>
        <taxon>Chordata</taxon>
        <taxon>Craniata</taxon>
        <taxon>Vertebrata</taxon>
        <taxon>Euteleostomi</taxon>
        <taxon>Actinopterygii</taxon>
        <taxon>Neopterygii</taxon>
        <taxon>Teleostei</taxon>
        <taxon>Anguilliformes</taxon>
        <taxon>Anguillidae</taxon>
        <taxon>Anguilla</taxon>
    </lineage>
</organism>
<reference evidence="2" key="2">
    <citation type="journal article" date="2015" name="Fish Shellfish Immunol.">
        <title>Early steps in the European eel (Anguilla anguilla)-Vibrio vulnificus interaction in the gills: Role of the RtxA13 toxin.</title>
        <authorList>
            <person name="Callol A."/>
            <person name="Pajuelo D."/>
            <person name="Ebbesson L."/>
            <person name="Teles M."/>
            <person name="MacKenzie S."/>
            <person name="Amaro C."/>
        </authorList>
    </citation>
    <scope>NUCLEOTIDE SEQUENCE</scope>
</reference>
<reference evidence="2" key="1">
    <citation type="submission" date="2014-11" db="EMBL/GenBank/DDBJ databases">
        <authorList>
            <person name="Amaro Gonzalez C."/>
        </authorList>
    </citation>
    <scope>NUCLEOTIDE SEQUENCE</scope>
</reference>
<sequence>MALAPLQCILLPTLINASVTAMAAAFSQCYAGTLQRESHAEAAAAQVIKSIQFTHTKGHSTAIEQHTYVHSYSRSRFLDFTLQKKVI</sequence>
<evidence type="ECO:0000256" key="1">
    <source>
        <dbReference type="SAM" id="SignalP"/>
    </source>
</evidence>
<evidence type="ECO:0000313" key="2">
    <source>
        <dbReference type="EMBL" id="JAI00760.1"/>
    </source>
</evidence>
<feature type="chain" id="PRO_5002434968" description="Secreted protein" evidence="1">
    <location>
        <begin position="18"/>
        <end position="87"/>
    </location>
</feature>
<accession>A0A0E9XDQ6</accession>